<proteinExistence type="predicted"/>
<organism evidence="2 3">
    <name type="scientific">Chitinophaga rhizophila</name>
    <dbReference type="NCBI Taxonomy" id="2866212"/>
    <lineage>
        <taxon>Bacteria</taxon>
        <taxon>Pseudomonadati</taxon>
        <taxon>Bacteroidota</taxon>
        <taxon>Chitinophagia</taxon>
        <taxon>Chitinophagales</taxon>
        <taxon>Chitinophagaceae</taxon>
        <taxon>Chitinophaga</taxon>
    </lineage>
</organism>
<protein>
    <submittedName>
        <fullName evidence="2">Dihydrofolate reductase family protein</fullName>
    </submittedName>
</protein>
<evidence type="ECO:0000259" key="1">
    <source>
        <dbReference type="Pfam" id="PF01872"/>
    </source>
</evidence>
<dbReference type="EMBL" id="JAICCF010000001">
    <property type="protein sequence ID" value="MBW8684195.1"/>
    <property type="molecule type" value="Genomic_DNA"/>
</dbReference>
<dbReference type="InterPro" id="IPR050765">
    <property type="entry name" value="Riboflavin_Biosynth_HTPR"/>
</dbReference>
<evidence type="ECO:0000313" key="3">
    <source>
        <dbReference type="Proteomes" id="UP000812961"/>
    </source>
</evidence>
<dbReference type="Gene3D" id="3.40.430.10">
    <property type="entry name" value="Dihydrofolate Reductase, subunit A"/>
    <property type="match status" value="1"/>
</dbReference>
<dbReference type="RefSeq" id="WP_220249389.1">
    <property type="nucleotide sequence ID" value="NZ_JAICCF010000001.1"/>
</dbReference>
<dbReference type="PANTHER" id="PTHR38011">
    <property type="entry name" value="DIHYDROFOLATE REDUCTASE FAMILY PROTEIN (AFU_ORTHOLOGUE AFUA_8G06820)"/>
    <property type="match status" value="1"/>
</dbReference>
<evidence type="ECO:0000313" key="2">
    <source>
        <dbReference type="EMBL" id="MBW8684195.1"/>
    </source>
</evidence>
<comment type="caution">
    <text evidence="2">The sequence shown here is derived from an EMBL/GenBank/DDBJ whole genome shotgun (WGS) entry which is preliminary data.</text>
</comment>
<feature type="domain" description="Bacterial bifunctional deaminase-reductase C-terminal" evidence="1">
    <location>
        <begin position="2"/>
        <end position="169"/>
    </location>
</feature>
<dbReference type="PANTHER" id="PTHR38011:SF11">
    <property type="entry name" value="2,5-DIAMINO-6-RIBOSYLAMINO-4(3H)-PYRIMIDINONE 5'-PHOSPHATE REDUCTASE"/>
    <property type="match status" value="1"/>
</dbReference>
<sequence>MRKIILYIAISLDGFIARKDDDIKWLTEFPYPENDDYGYADLLSRIDTTIMGNATYSVVRDSLEPWPYGDKMSYIFTRSAAGEDTDNIKFIRNDIPAFIDHLQQTPGKDIWLIGGGKLNTLFLQHDWIDEMIIHVIPVIIGEGISLFEGSTFERRFKLEETQTYSTGVVMLRYSRQNT</sequence>
<reference evidence="2 3" key="1">
    <citation type="submission" date="2021-08" db="EMBL/GenBank/DDBJ databases">
        <title>The genome sequence of Chitinophaga sp. B61.</title>
        <authorList>
            <person name="Zhang X."/>
        </authorList>
    </citation>
    <scope>NUCLEOTIDE SEQUENCE [LARGE SCALE GENOMIC DNA]</scope>
    <source>
        <strain evidence="2 3">B61</strain>
    </source>
</reference>
<dbReference type="InterPro" id="IPR002734">
    <property type="entry name" value="RibDG_C"/>
</dbReference>
<dbReference type="InterPro" id="IPR024072">
    <property type="entry name" value="DHFR-like_dom_sf"/>
</dbReference>
<dbReference type="Pfam" id="PF01872">
    <property type="entry name" value="RibD_C"/>
    <property type="match status" value="1"/>
</dbReference>
<dbReference type="Proteomes" id="UP000812961">
    <property type="component" value="Unassembled WGS sequence"/>
</dbReference>
<dbReference type="SUPFAM" id="SSF53597">
    <property type="entry name" value="Dihydrofolate reductase-like"/>
    <property type="match status" value="1"/>
</dbReference>
<gene>
    <name evidence="2" type="ORF">K1Y79_07580</name>
</gene>
<keyword evidence="3" id="KW-1185">Reference proteome</keyword>
<accession>A0ABS7GA73</accession>
<name>A0ABS7GA73_9BACT</name>